<feature type="compositionally biased region" description="Basic and acidic residues" evidence="1">
    <location>
        <begin position="55"/>
        <end position="76"/>
    </location>
</feature>
<organism evidence="5 6">
    <name type="scientific">Gnathostoma spinigerum</name>
    <dbReference type="NCBI Taxonomy" id="75299"/>
    <lineage>
        <taxon>Eukaryota</taxon>
        <taxon>Metazoa</taxon>
        <taxon>Ecdysozoa</taxon>
        <taxon>Nematoda</taxon>
        <taxon>Chromadorea</taxon>
        <taxon>Rhabditida</taxon>
        <taxon>Spirurina</taxon>
        <taxon>Gnathostomatomorpha</taxon>
        <taxon>Gnathostomatoidea</taxon>
        <taxon>Gnathostomatidae</taxon>
        <taxon>Gnathostoma</taxon>
    </lineage>
</organism>
<evidence type="ECO:0000313" key="5">
    <source>
        <dbReference type="EMBL" id="MFH4978323.1"/>
    </source>
</evidence>
<feature type="chain" id="PRO_5044816146" description="Thioredoxin domain-containing protein" evidence="3">
    <location>
        <begin position="22"/>
        <end position="369"/>
    </location>
</feature>
<keyword evidence="2" id="KW-1133">Transmembrane helix</keyword>
<comment type="caution">
    <text evidence="5">The sequence shown here is derived from an EMBL/GenBank/DDBJ whole genome shotgun (WGS) entry which is preliminary data.</text>
</comment>
<dbReference type="PANTHER" id="PTHR19991:SF2">
    <property type="entry name" value="GH08893P"/>
    <property type="match status" value="1"/>
</dbReference>
<evidence type="ECO:0000256" key="3">
    <source>
        <dbReference type="SAM" id="SignalP"/>
    </source>
</evidence>
<dbReference type="InterPro" id="IPR013766">
    <property type="entry name" value="Thioredoxin_domain"/>
</dbReference>
<reference evidence="5 6" key="1">
    <citation type="submission" date="2024-08" db="EMBL/GenBank/DDBJ databases">
        <title>Gnathostoma spinigerum genome.</title>
        <authorList>
            <person name="Gonzalez-Bertolin B."/>
            <person name="Monzon S."/>
            <person name="Zaballos A."/>
            <person name="Jimenez P."/>
            <person name="Dekumyoy P."/>
            <person name="Varona S."/>
            <person name="Cuesta I."/>
            <person name="Sumanam S."/>
            <person name="Adisakwattana P."/>
            <person name="Gasser R.B."/>
            <person name="Hernandez-Gonzalez A."/>
            <person name="Young N.D."/>
            <person name="Perteguer M.J."/>
        </authorList>
    </citation>
    <scope>NUCLEOTIDE SEQUENCE [LARGE SCALE GENOMIC DNA]</scope>
    <source>
        <strain evidence="5">AL3</strain>
        <tissue evidence="5">Liver</tissue>
    </source>
</reference>
<keyword evidence="2" id="KW-0472">Membrane</keyword>
<dbReference type="Gene3D" id="3.40.30.10">
    <property type="entry name" value="Glutaredoxin"/>
    <property type="match status" value="2"/>
</dbReference>
<protein>
    <recommendedName>
        <fullName evidence="4">Thioredoxin domain-containing protein</fullName>
    </recommendedName>
</protein>
<dbReference type="InterPro" id="IPR036249">
    <property type="entry name" value="Thioredoxin-like_sf"/>
</dbReference>
<feature type="region of interest" description="Disordered" evidence="1">
    <location>
        <begin position="24"/>
        <end position="81"/>
    </location>
</feature>
<feature type="domain" description="Thioredoxin" evidence="4">
    <location>
        <begin position="68"/>
        <end position="184"/>
    </location>
</feature>
<sequence length="369" mass="42120">MKRFIFLSVVLFFVVVSSIDAVKRRNSPRSGTSDDHSESQPIRSTKQPILTYKTKKPESRHTEDQRPSAPSKRDEDNTIEDVDEDKIDEILRDATKNLVIFFYDGRAKCPECADALAEVEEIDDDIEATGYIEVVKTDDRSVARELGVSTFPSLVYFRRKNPITYDGEFKDSEVVLRWVRSHEEVVTRDLTDDNFESYTNSYSPDEGTLDWFVMFYSADEPSCNAFVSSWETVAHRLRGLVNVGKVDSSVNDDVTERFRLDDDPCPVFLLFHRGKMYRYKDPAKDIRSLTNFALHKFKDQRGHRVPPPPTAIEQFYEHVKEGIMDALDDGQTLTVIGVGGLILIVATTLILKARRIQQQANGTEKSKTT</sequence>
<dbReference type="CDD" id="cd02961">
    <property type="entry name" value="PDI_a_family"/>
    <property type="match status" value="2"/>
</dbReference>
<keyword evidence="6" id="KW-1185">Reference proteome</keyword>
<keyword evidence="2" id="KW-0812">Transmembrane</keyword>
<proteinExistence type="predicted"/>
<dbReference type="Proteomes" id="UP001608902">
    <property type="component" value="Unassembled WGS sequence"/>
</dbReference>
<dbReference type="SUPFAM" id="SSF52833">
    <property type="entry name" value="Thioredoxin-like"/>
    <property type="match status" value="2"/>
</dbReference>
<name>A0ABD6EEA3_9BILA</name>
<feature type="compositionally biased region" description="Polar residues" evidence="1">
    <location>
        <begin position="39"/>
        <end position="48"/>
    </location>
</feature>
<keyword evidence="3" id="KW-0732">Signal</keyword>
<evidence type="ECO:0000256" key="2">
    <source>
        <dbReference type="SAM" id="Phobius"/>
    </source>
</evidence>
<dbReference type="PANTHER" id="PTHR19991">
    <property type="entry name" value="L 2 01289"/>
    <property type="match status" value="1"/>
</dbReference>
<dbReference type="PROSITE" id="PS51352">
    <property type="entry name" value="THIOREDOXIN_2"/>
    <property type="match status" value="1"/>
</dbReference>
<dbReference type="AlphaFoldDB" id="A0ABD6EEA3"/>
<feature type="signal peptide" evidence="3">
    <location>
        <begin position="1"/>
        <end position="21"/>
    </location>
</feature>
<dbReference type="Pfam" id="PF13848">
    <property type="entry name" value="Thioredoxin_6"/>
    <property type="match status" value="1"/>
</dbReference>
<accession>A0ABD6EEA3</accession>
<gene>
    <name evidence="5" type="ORF">AB6A40_005032</name>
</gene>
<evidence type="ECO:0000313" key="6">
    <source>
        <dbReference type="Proteomes" id="UP001608902"/>
    </source>
</evidence>
<evidence type="ECO:0000259" key="4">
    <source>
        <dbReference type="PROSITE" id="PS51352"/>
    </source>
</evidence>
<evidence type="ECO:0000256" key="1">
    <source>
        <dbReference type="SAM" id="MobiDB-lite"/>
    </source>
</evidence>
<feature type="transmembrane region" description="Helical" evidence="2">
    <location>
        <begin position="333"/>
        <end position="351"/>
    </location>
</feature>
<dbReference type="EMBL" id="JBGFUD010003085">
    <property type="protein sequence ID" value="MFH4978323.1"/>
    <property type="molecule type" value="Genomic_DNA"/>
</dbReference>